<dbReference type="Proteomes" id="UP000468735">
    <property type="component" value="Unassembled WGS sequence"/>
</dbReference>
<dbReference type="OrthoDB" id="3480681at2"/>
<dbReference type="AlphaFoldDB" id="A0A6H9YV20"/>
<evidence type="ECO:0000313" key="2">
    <source>
        <dbReference type="Proteomes" id="UP000468735"/>
    </source>
</evidence>
<keyword evidence="2" id="KW-1185">Reference proteome</keyword>
<name>A0A6H9YV20_9ACTN</name>
<dbReference type="EMBL" id="WBMT01000018">
    <property type="protein sequence ID" value="KAB2343739.1"/>
    <property type="molecule type" value="Genomic_DNA"/>
</dbReference>
<sequence>MVRSWWVSSAPLEAGASITFDAIAPAAAPQGVQISAAAVNINARRPTHQGWLSIYGADTDDPDISSVNFDQGESTSGFDLAMPGTDGRLTVTNRCWV</sequence>
<proteinExistence type="predicted"/>
<reference evidence="1 2" key="1">
    <citation type="submission" date="2019-09" db="EMBL/GenBank/DDBJ databases">
        <title>Actinomadura physcomitrii sp. nov., a novel actinomycete isolated from moss [Physcomitrium sphaericum (Ludw) Fuernr].</title>
        <authorList>
            <person name="Zhuang X."/>
            <person name="Liu C."/>
        </authorList>
    </citation>
    <scope>NUCLEOTIDE SEQUENCE [LARGE SCALE GENOMIC DNA]</scope>
    <source>
        <strain evidence="1 2">HMC1</strain>
    </source>
</reference>
<evidence type="ECO:0000313" key="1">
    <source>
        <dbReference type="EMBL" id="KAB2343739.1"/>
    </source>
</evidence>
<protein>
    <submittedName>
        <fullName evidence="1">Uncharacterized protein</fullName>
    </submittedName>
</protein>
<comment type="caution">
    <text evidence="1">The sequence shown here is derived from an EMBL/GenBank/DDBJ whole genome shotgun (WGS) entry which is preliminary data.</text>
</comment>
<gene>
    <name evidence="1" type="ORF">F8566_34035</name>
</gene>
<accession>A0A6H9YV20</accession>
<dbReference type="RefSeq" id="WP_151565963.1">
    <property type="nucleotide sequence ID" value="NZ_WBMT01000018.1"/>
</dbReference>
<organism evidence="1 2">
    <name type="scientific">Actinomadura rudentiformis</name>
    <dbReference type="NCBI Taxonomy" id="359158"/>
    <lineage>
        <taxon>Bacteria</taxon>
        <taxon>Bacillati</taxon>
        <taxon>Actinomycetota</taxon>
        <taxon>Actinomycetes</taxon>
        <taxon>Streptosporangiales</taxon>
        <taxon>Thermomonosporaceae</taxon>
        <taxon>Actinomadura</taxon>
    </lineage>
</organism>